<evidence type="ECO:0000256" key="2">
    <source>
        <dbReference type="SAM" id="SignalP"/>
    </source>
</evidence>
<proteinExistence type="inferred from homology"/>
<dbReference type="PANTHER" id="PTHR31118">
    <property type="entry name" value="CYCLASE-LIKE PROTEIN 2"/>
    <property type="match status" value="1"/>
</dbReference>
<dbReference type="AlphaFoldDB" id="A0A2C9LJM4"/>
<dbReference type="SUPFAM" id="SSF102198">
    <property type="entry name" value="Putative cyclase"/>
    <property type="match status" value="1"/>
</dbReference>
<accession>A0A2C9LJM4</accession>
<dbReference type="RefSeq" id="XP_013065127.2">
    <property type="nucleotide sequence ID" value="XM_013209673.2"/>
</dbReference>
<evidence type="ECO:0000256" key="1">
    <source>
        <dbReference type="ARBA" id="ARBA00007865"/>
    </source>
</evidence>
<name>A0A2C9LJM4_BIOGL</name>
<keyword evidence="2" id="KW-0732">Signal</keyword>
<gene>
    <name evidence="3" type="primary">106053974</name>
</gene>
<organism evidence="3 4">
    <name type="scientific">Biomphalaria glabrata</name>
    <name type="common">Bloodfluke planorb</name>
    <name type="synonym">Freshwater snail</name>
    <dbReference type="NCBI Taxonomy" id="6526"/>
    <lineage>
        <taxon>Eukaryota</taxon>
        <taxon>Metazoa</taxon>
        <taxon>Spiralia</taxon>
        <taxon>Lophotrochozoa</taxon>
        <taxon>Mollusca</taxon>
        <taxon>Gastropoda</taxon>
        <taxon>Heterobranchia</taxon>
        <taxon>Euthyneura</taxon>
        <taxon>Panpulmonata</taxon>
        <taxon>Hygrophila</taxon>
        <taxon>Lymnaeoidea</taxon>
        <taxon>Planorbidae</taxon>
        <taxon>Biomphalaria</taxon>
    </lineage>
</organism>
<dbReference type="EnsemblMetazoa" id="BGLB031953-RA">
    <property type="protein sequence ID" value="BGLB031953-PA"/>
    <property type="gene ID" value="BGLB031953"/>
</dbReference>
<dbReference type="OrthoDB" id="7108654at2759"/>
<dbReference type="GO" id="GO:0019441">
    <property type="term" value="P:L-tryptophan catabolic process to kynurenine"/>
    <property type="evidence" value="ECO:0007669"/>
    <property type="project" value="InterPro"/>
</dbReference>
<evidence type="ECO:0000313" key="3">
    <source>
        <dbReference type="EnsemblMetazoa" id="BGLB031953-PA"/>
    </source>
</evidence>
<evidence type="ECO:0000313" key="4">
    <source>
        <dbReference type="Proteomes" id="UP000076420"/>
    </source>
</evidence>
<dbReference type="Proteomes" id="UP000076420">
    <property type="component" value="Unassembled WGS sequence"/>
</dbReference>
<reference evidence="3" key="1">
    <citation type="submission" date="2020-05" db="UniProtKB">
        <authorList>
            <consortium name="EnsemblMetazoa"/>
        </authorList>
    </citation>
    <scope>IDENTIFICATION</scope>
    <source>
        <strain evidence="3">BB02</strain>
    </source>
</reference>
<evidence type="ECO:0008006" key="5">
    <source>
        <dbReference type="Google" id="ProtNLM"/>
    </source>
</evidence>
<dbReference type="InterPro" id="IPR037175">
    <property type="entry name" value="KFase_sf"/>
</dbReference>
<dbReference type="KEGG" id="bgt:106053974"/>
<dbReference type="Gene3D" id="3.50.30.50">
    <property type="entry name" value="Putative cyclase"/>
    <property type="match status" value="1"/>
</dbReference>
<comment type="similarity">
    <text evidence="1">Belongs to the Cyclase 1 superfamily.</text>
</comment>
<dbReference type="VEuPathDB" id="VectorBase:BGLB031953"/>
<dbReference type="PANTHER" id="PTHR31118:SF12">
    <property type="entry name" value="CYCLASE-LIKE PROTEIN 2"/>
    <property type="match status" value="1"/>
</dbReference>
<dbReference type="GO" id="GO:0004061">
    <property type="term" value="F:arylformamidase activity"/>
    <property type="evidence" value="ECO:0007669"/>
    <property type="project" value="InterPro"/>
</dbReference>
<dbReference type="VEuPathDB" id="VectorBase:BGLAX_033955"/>
<protein>
    <recommendedName>
        <fullName evidence="5">Cyclase</fullName>
    </recommendedName>
</protein>
<feature type="chain" id="PRO_5013265595" description="Cyclase" evidence="2">
    <location>
        <begin position="19"/>
        <end position="289"/>
    </location>
</feature>
<dbReference type="Pfam" id="PF04199">
    <property type="entry name" value="Cyclase"/>
    <property type="match status" value="1"/>
</dbReference>
<dbReference type="InterPro" id="IPR007325">
    <property type="entry name" value="KFase/CYL"/>
</dbReference>
<feature type="signal peptide" evidence="2">
    <location>
        <begin position="1"/>
        <end position="18"/>
    </location>
</feature>
<sequence length="289" mass="32142">MEAGILFTFILLTTSVQSRIIDLSHDHGPNTVMANRQPHYNWTQIFQGDILPGVYAETGAYYTAEHGGTHIDAPAHFTRGGLRLEKVTVEMTIAEGVMIDCSFEASRNRSYLVPLQKILDWEAVNGRIPDNAAVIFNFGWSQYFHSIELYEGSANDIVQEMSFPAIGKEAGLFLLEQRNIKIIGTDTATPDPFNTGEMPIHQNYLPKNRLIVEDLKDTGLLPAKGFRFHASPVKYVGATGAQVRAYAMTYDLPESDETGFAGAPRQGSHWINIVLCLQMIVVALYRTAM</sequence>